<dbReference type="EMBL" id="HBGZ01016334">
    <property type="protein sequence ID" value="CAD9604950.1"/>
    <property type="molecule type" value="Transcribed_RNA"/>
</dbReference>
<accession>A0A7S2LFW5</accession>
<keyword evidence="1" id="KW-1133">Transmembrane helix</keyword>
<evidence type="ECO:0000313" key="2">
    <source>
        <dbReference type="EMBL" id="CAD9604950.1"/>
    </source>
</evidence>
<keyword evidence="1" id="KW-0812">Transmembrane</keyword>
<organism evidence="2">
    <name type="scientific">Skeletonema marinoi</name>
    <dbReference type="NCBI Taxonomy" id="267567"/>
    <lineage>
        <taxon>Eukaryota</taxon>
        <taxon>Sar</taxon>
        <taxon>Stramenopiles</taxon>
        <taxon>Ochrophyta</taxon>
        <taxon>Bacillariophyta</taxon>
        <taxon>Coscinodiscophyceae</taxon>
        <taxon>Thalassiosirophycidae</taxon>
        <taxon>Thalassiosirales</taxon>
        <taxon>Skeletonemataceae</taxon>
        <taxon>Skeletonema</taxon>
        <taxon>Skeletonema marinoi-dohrnii complex</taxon>
    </lineage>
</organism>
<gene>
    <name evidence="2" type="ORF">SMAR0320_LOCUS11685</name>
</gene>
<feature type="transmembrane region" description="Helical" evidence="1">
    <location>
        <begin position="71"/>
        <end position="90"/>
    </location>
</feature>
<feature type="transmembrane region" description="Helical" evidence="1">
    <location>
        <begin position="215"/>
        <end position="233"/>
    </location>
</feature>
<protein>
    <submittedName>
        <fullName evidence="2">Uncharacterized protein</fullName>
    </submittedName>
</protein>
<sequence length="277" mass="31378">MDSLCLHGGDTCDAGNPFDINSTSINSTLLLLCSYPAWVAMLILSASFIIFANSVIKHNQDLRKKINSQQWFLIQMLMHPVIVGGTVYMANITGNEWWGLLGLPFIFNFGAEPMDFTKLPPRVLLIFQLFAYVHHAGPLLACLSCFSIQNNSQFALANSLLYAHAWSLHTLGALDYMKVLRKQKFFWIYMVQALFSTAFWWSSLRKGLEEVTLSAVFPLLVGPIFQYGGRWGLYEYIRYCRGYPVAGDDKYDAFETRKQMGELTAFALGALLVFVEF</sequence>
<evidence type="ECO:0000256" key="1">
    <source>
        <dbReference type="SAM" id="Phobius"/>
    </source>
</evidence>
<dbReference type="AlphaFoldDB" id="A0A7S2LFW5"/>
<name>A0A7S2LFW5_9STRA</name>
<feature type="transmembrane region" description="Helical" evidence="1">
    <location>
        <begin position="29"/>
        <end position="51"/>
    </location>
</feature>
<proteinExistence type="predicted"/>
<feature type="transmembrane region" description="Helical" evidence="1">
    <location>
        <begin position="186"/>
        <end position="203"/>
    </location>
</feature>
<keyword evidence="1" id="KW-0472">Membrane</keyword>
<feature type="transmembrane region" description="Helical" evidence="1">
    <location>
        <begin position="123"/>
        <end position="149"/>
    </location>
</feature>
<reference evidence="2" key="1">
    <citation type="submission" date="2021-01" db="EMBL/GenBank/DDBJ databases">
        <authorList>
            <person name="Corre E."/>
            <person name="Pelletier E."/>
            <person name="Niang G."/>
            <person name="Scheremetjew M."/>
            <person name="Finn R."/>
            <person name="Kale V."/>
            <person name="Holt S."/>
            <person name="Cochrane G."/>
            <person name="Meng A."/>
            <person name="Brown T."/>
            <person name="Cohen L."/>
        </authorList>
    </citation>
    <scope>NUCLEOTIDE SEQUENCE</scope>
    <source>
        <strain evidence="2">SM1012Den-03</strain>
    </source>
</reference>